<dbReference type="InParanoid" id="B9RVJ8"/>
<evidence type="ECO:0000313" key="1">
    <source>
        <dbReference type="EMBL" id="EEF44574.1"/>
    </source>
</evidence>
<evidence type="ECO:0000313" key="2">
    <source>
        <dbReference type="Proteomes" id="UP000008311"/>
    </source>
</evidence>
<dbReference type="EMBL" id="EQ973821">
    <property type="protein sequence ID" value="EEF44574.1"/>
    <property type="molecule type" value="Genomic_DNA"/>
</dbReference>
<proteinExistence type="predicted"/>
<keyword evidence="2" id="KW-1185">Reference proteome</keyword>
<dbReference type="AlphaFoldDB" id="B9RVJ8"/>
<sequence length="74" mass="8399">MPTYLISMIHNYICFRSAVGSILATKYFNLGDVRKKLGIWHRWNKLDSSRSSMDNVVVDSISIGGSNISIRNSY</sequence>
<dbReference type="Proteomes" id="UP000008311">
    <property type="component" value="Unassembled WGS sequence"/>
</dbReference>
<protein>
    <submittedName>
        <fullName evidence="1">Uncharacterized protein</fullName>
    </submittedName>
</protein>
<organism evidence="1 2">
    <name type="scientific">Ricinus communis</name>
    <name type="common">Castor bean</name>
    <dbReference type="NCBI Taxonomy" id="3988"/>
    <lineage>
        <taxon>Eukaryota</taxon>
        <taxon>Viridiplantae</taxon>
        <taxon>Streptophyta</taxon>
        <taxon>Embryophyta</taxon>
        <taxon>Tracheophyta</taxon>
        <taxon>Spermatophyta</taxon>
        <taxon>Magnoliopsida</taxon>
        <taxon>eudicotyledons</taxon>
        <taxon>Gunneridae</taxon>
        <taxon>Pentapetalae</taxon>
        <taxon>rosids</taxon>
        <taxon>fabids</taxon>
        <taxon>Malpighiales</taxon>
        <taxon>Euphorbiaceae</taxon>
        <taxon>Acalyphoideae</taxon>
        <taxon>Acalypheae</taxon>
        <taxon>Ricinus</taxon>
    </lineage>
</organism>
<reference evidence="2" key="1">
    <citation type="journal article" date="2010" name="Nat. Biotechnol.">
        <title>Draft genome sequence of the oilseed species Ricinus communis.</title>
        <authorList>
            <person name="Chan A.P."/>
            <person name="Crabtree J."/>
            <person name="Zhao Q."/>
            <person name="Lorenzi H."/>
            <person name="Orvis J."/>
            <person name="Puiu D."/>
            <person name="Melake-Berhan A."/>
            <person name="Jones K.M."/>
            <person name="Redman J."/>
            <person name="Chen G."/>
            <person name="Cahoon E.B."/>
            <person name="Gedil M."/>
            <person name="Stanke M."/>
            <person name="Haas B.J."/>
            <person name="Wortman J.R."/>
            <person name="Fraser-Liggett C.M."/>
            <person name="Ravel J."/>
            <person name="Rabinowicz P.D."/>
        </authorList>
    </citation>
    <scope>NUCLEOTIDE SEQUENCE [LARGE SCALE GENOMIC DNA]</scope>
    <source>
        <strain evidence="2">cv. Hale</strain>
    </source>
</reference>
<name>B9RVJ8_RICCO</name>
<gene>
    <name evidence="1" type="ORF">RCOM_0963850</name>
</gene>
<accession>B9RVJ8</accession>